<proteinExistence type="predicted"/>
<sequence>MSDILRTPGPFANRSRAVTHRLPGGGGTVWALATARDKTAGVEAQTTDLLLVIDGYLRAAGTDRTRLLRAEVFMADLSGKAAMDAAWTRWLPEGCGPVRSAVQTPMPAGDLVEIIVTAALPGGAA</sequence>
<dbReference type="Pfam" id="PF01042">
    <property type="entry name" value="Ribonuc_L-PSP"/>
    <property type="match status" value="1"/>
</dbReference>
<dbReference type="EMBL" id="UGVN01000002">
    <property type="protein sequence ID" value="SUE95065.1"/>
    <property type="molecule type" value="Genomic_DNA"/>
</dbReference>
<protein>
    <submittedName>
        <fullName evidence="1">Putative endoribonuclease L-PSP</fullName>
    </submittedName>
</protein>
<gene>
    <name evidence="1" type="ORF">NCTC13291_03948</name>
</gene>
<dbReference type="PANTHER" id="PTHR47328:SF1">
    <property type="entry name" value="RUTC FAMILY PROTEIN YOAB"/>
    <property type="match status" value="1"/>
</dbReference>
<dbReference type="SUPFAM" id="SSF55298">
    <property type="entry name" value="YjgF-like"/>
    <property type="match status" value="1"/>
</dbReference>
<dbReference type="CDD" id="cd06150">
    <property type="entry name" value="YjgF_YER057c_UK114_like_2"/>
    <property type="match status" value="1"/>
</dbReference>
<dbReference type="InterPro" id="IPR006175">
    <property type="entry name" value="YjgF/YER057c/UK114"/>
</dbReference>
<dbReference type="AlphaFoldDB" id="A0A379PMJ6"/>
<dbReference type="RefSeq" id="WP_019463259.1">
    <property type="nucleotide sequence ID" value="NZ_AP031463.1"/>
</dbReference>
<dbReference type="PANTHER" id="PTHR47328">
    <property type="match status" value="1"/>
</dbReference>
<dbReference type="Gene3D" id="3.30.1330.40">
    <property type="entry name" value="RutC-like"/>
    <property type="match status" value="1"/>
</dbReference>
<accession>A0A379PMJ6</accession>
<dbReference type="GeneID" id="99631264"/>
<evidence type="ECO:0000313" key="1">
    <source>
        <dbReference type="EMBL" id="SUE95065.1"/>
    </source>
</evidence>
<dbReference type="InterPro" id="IPR035709">
    <property type="entry name" value="YoaB-like"/>
</dbReference>
<organism evidence="1 2">
    <name type="scientific">Roseomonas mucosa</name>
    <dbReference type="NCBI Taxonomy" id="207340"/>
    <lineage>
        <taxon>Bacteria</taxon>
        <taxon>Pseudomonadati</taxon>
        <taxon>Pseudomonadota</taxon>
        <taxon>Alphaproteobacteria</taxon>
        <taxon>Acetobacterales</taxon>
        <taxon>Roseomonadaceae</taxon>
        <taxon>Roseomonas</taxon>
    </lineage>
</organism>
<dbReference type="Proteomes" id="UP000254919">
    <property type="component" value="Unassembled WGS sequence"/>
</dbReference>
<name>A0A379PMJ6_9PROT</name>
<evidence type="ECO:0000313" key="2">
    <source>
        <dbReference type="Proteomes" id="UP000254919"/>
    </source>
</evidence>
<dbReference type="InterPro" id="IPR035959">
    <property type="entry name" value="RutC-like_sf"/>
</dbReference>
<reference evidence="1 2" key="1">
    <citation type="submission" date="2018-06" db="EMBL/GenBank/DDBJ databases">
        <authorList>
            <consortium name="Pathogen Informatics"/>
            <person name="Doyle S."/>
        </authorList>
    </citation>
    <scope>NUCLEOTIDE SEQUENCE [LARGE SCALE GENOMIC DNA]</scope>
    <source>
        <strain evidence="1 2">NCTC13291</strain>
    </source>
</reference>